<keyword evidence="2" id="KW-1185">Reference proteome</keyword>
<evidence type="ECO:0000313" key="2">
    <source>
        <dbReference type="Proteomes" id="UP000006196"/>
    </source>
</evidence>
<sequence>MQAIKESPASHTLAGDKATNQLNTESIATSEDTTRLYLQTATATLMSALTATPANGVLDVAEGLQPGDWPTAAHQAIWRAVVTHCRDLAEAGHPETVPSVEIVSATLQRSGHLNDQNTRALLLDAVGTVRGGRALPADATAQLAAILRRHRLRQVLADTAQALQAAANGSDADVQRAMNYVQHLPRYIQRAGVNVE</sequence>
<dbReference type="Gene3D" id="1.10.860.10">
    <property type="entry name" value="DNAb Helicase, Chain A"/>
    <property type="match status" value="1"/>
</dbReference>
<protein>
    <recommendedName>
        <fullName evidence="3">Replicative DNA helicase</fullName>
    </recommendedName>
</protein>
<dbReference type="HOGENOM" id="CLU_1388221_0_0_11"/>
<evidence type="ECO:0000313" key="1">
    <source>
        <dbReference type="EMBL" id="EEI16528.1"/>
    </source>
</evidence>
<dbReference type="Proteomes" id="UP000006196">
    <property type="component" value="Unassembled WGS sequence"/>
</dbReference>
<proteinExistence type="predicted"/>
<dbReference type="STRING" id="525263.HMPREF0298_1693"/>
<dbReference type="AlphaFoldDB" id="C0XTC3"/>
<evidence type="ECO:0008006" key="3">
    <source>
        <dbReference type="Google" id="ProtNLM"/>
    </source>
</evidence>
<dbReference type="InterPro" id="IPR016136">
    <property type="entry name" value="DNA_helicase_N/primase_C"/>
</dbReference>
<accession>C0XTC3</accession>
<comment type="caution">
    <text evidence="1">The sequence shown here is derived from an EMBL/GenBank/DDBJ whole genome shotgun (WGS) entry which is preliminary data.</text>
</comment>
<name>C0XTC3_CORLD</name>
<organism evidence="1 2">
    <name type="scientific">Corynebacterium lipophiloflavum (strain ATCC 700352 / DSM 44291 / CCUG 37336 / JCM 10383 / DMMZ 1944)</name>
    <dbReference type="NCBI Taxonomy" id="525263"/>
    <lineage>
        <taxon>Bacteria</taxon>
        <taxon>Bacillati</taxon>
        <taxon>Actinomycetota</taxon>
        <taxon>Actinomycetes</taxon>
        <taxon>Mycobacteriales</taxon>
        <taxon>Corynebacteriaceae</taxon>
        <taxon>Corynebacterium</taxon>
    </lineage>
</organism>
<dbReference type="EMBL" id="ACHJ01000136">
    <property type="protein sequence ID" value="EEI16528.1"/>
    <property type="molecule type" value="Genomic_DNA"/>
</dbReference>
<reference evidence="1" key="1">
    <citation type="submission" date="2009-01" db="EMBL/GenBank/DDBJ databases">
        <authorList>
            <person name="Qin X."/>
            <person name="Bachman B."/>
            <person name="Battles P."/>
            <person name="Bell A."/>
            <person name="Bess C."/>
            <person name="Bickham C."/>
            <person name="Chaboub L."/>
            <person name="Chen D."/>
            <person name="Coyle M."/>
            <person name="Deiros D.R."/>
            <person name="Dinh H."/>
            <person name="Forbes L."/>
            <person name="Fowler G."/>
            <person name="Francisco L."/>
            <person name="Fu Q."/>
            <person name="Gubbala S."/>
            <person name="Hale W."/>
            <person name="Han Y."/>
            <person name="Hemphill L."/>
            <person name="Highlander S.K."/>
            <person name="Hirani K."/>
            <person name="Hogues M."/>
            <person name="Jackson L."/>
            <person name="Jakkamsetti A."/>
            <person name="Javaid M."/>
            <person name="Jiang H."/>
            <person name="Korchina V."/>
            <person name="Kovar C."/>
            <person name="Lara F."/>
            <person name="Lee S."/>
            <person name="Mata R."/>
            <person name="Mathew T."/>
            <person name="Moen C."/>
            <person name="Morales K."/>
            <person name="Munidasa M."/>
            <person name="Nazareth L."/>
            <person name="Ngo R."/>
            <person name="Nguyen L."/>
            <person name="Okwuonu G."/>
            <person name="Ongeri F."/>
            <person name="Patil S."/>
            <person name="Petrosino J."/>
            <person name="Pham C."/>
            <person name="Pham P."/>
            <person name="Pu L.-L."/>
            <person name="Puazo M."/>
            <person name="Raj R."/>
            <person name="Reid J."/>
            <person name="Rouhana J."/>
            <person name="Saada N."/>
            <person name="Shang Y."/>
            <person name="Simmons D."/>
            <person name="Thornton R."/>
            <person name="Warren J."/>
            <person name="Weissenberger G."/>
            <person name="Zhang J."/>
            <person name="Zhang L."/>
            <person name="Zhou C."/>
            <person name="Zhu D."/>
            <person name="Muzny D."/>
            <person name="Worley K."/>
            <person name="Gibbs R."/>
        </authorList>
    </citation>
    <scope>NUCLEOTIDE SEQUENCE [LARGE SCALE GENOMIC DNA]</scope>
    <source>
        <strain evidence="1">DSM 44291</strain>
    </source>
</reference>
<gene>
    <name evidence="1" type="ORF">HMPREF0298_1693</name>
</gene>